<sequence length="977" mass="110036">MVQNGKESFFIGTGGISLEDVALISTSDKSEFVVEPKLRESEGLEQLEDGDFWTGDNEVGMVQEGKELSLSEVRALMLTKAVGIAIDGKGISKRLMMWLLDQLRNKGSTLVKVKYLSTDELTLTNLLGEYSRISGHKVSKRDARAFTKGFSMTVSQLALYLGISSSLKSFGECTLAILVEAMSFPLCFLAHLSSISSGGLAETTRNVRWLLEDSKIQRENRWKNKSLGVKLSEILCSLGTLQNSIENLSKCIKGFYTKSGNVTTSTKGIENSIDYIKIMPILEPLKNIISSLNYMKKSSIEFLDLFLRDTIKEEIVSENDFSKFALDSEISVQGLNIEQISKSVTPLTIEDLSHINSRISEMMNGQFDSSIILRISTMEESKELIDALKVLTNENIEIFTIICILSLQKLADKNYQQYLSSIEKAKKKGKKEVSIASHESKNIHEFRQFMINLILDSPIFESSKNGIESNIYSKILEIFQDGKICKLDSTLKYITTPQNQSLRRPKIPKGTQDVTPQKMAIKNLVFGMIREVYRAHGAVEIDTPVFELKDTLLGKYGEDSKLIYDLKDQGGEQLSLRYDLTVPLARYIATSGLDHLKRYQIGKVYRRDEPQMARGRFREFYQCDLDIVGHYDSMVADSEIIKIATQVLSSFSNWIGQFMIKINHRQLLDGILEISGVPSEKFKTTCSSIDKLDKEPWESVRNEMINIKGLSESSVDKIGSIIQLKGTPFDVLEKIKSNQEMMENKNIMKALEELETLFKYTKSCNNCINYLSFDLSLARGLDYYTGVIYEAVLISNELNVGSIAAGGRYDQLIGMFSQKNIPAVGFSVGVERIMSIIEKKFETCKTYNHSSKGSFTDVLICNIGDSFLEYRFKIASLLWDNHISCEISLTGNGKLRKQLDYASNNNIPYCIIIGESEALKKTVQFKFIHNNQSEAEAEQTTSISSQEVHINDLVSHIQSIILQFGSTYSKFSSEFKM</sequence>
<dbReference type="AlphaFoldDB" id="A0A0S4TKM4"/>
<dbReference type="VEuPathDB" id="CryptoDB:CHUDEA8_4010"/>
<dbReference type="Pfam" id="PF13393">
    <property type="entry name" value="tRNA-synt_His"/>
    <property type="match status" value="1"/>
</dbReference>
<comment type="catalytic activity">
    <reaction evidence="8">
        <text>tRNA(His) + L-histidine + ATP = L-histidyl-tRNA(His) + AMP + diphosphate + H(+)</text>
        <dbReference type="Rhea" id="RHEA:17313"/>
        <dbReference type="Rhea" id="RHEA-COMP:9665"/>
        <dbReference type="Rhea" id="RHEA-COMP:9689"/>
        <dbReference type="ChEBI" id="CHEBI:15378"/>
        <dbReference type="ChEBI" id="CHEBI:30616"/>
        <dbReference type="ChEBI" id="CHEBI:33019"/>
        <dbReference type="ChEBI" id="CHEBI:57595"/>
        <dbReference type="ChEBI" id="CHEBI:78442"/>
        <dbReference type="ChEBI" id="CHEBI:78527"/>
        <dbReference type="ChEBI" id="CHEBI:456215"/>
        <dbReference type="EC" id="6.1.1.21"/>
    </reaction>
</comment>
<organism evidence="10">
    <name type="scientific">Cryptosporidium hominis</name>
    <dbReference type="NCBI Taxonomy" id="237895"/>
    <lineage>
        <taxon>Eukaryota</taxon>
        <taxon>Sar</taxon>
        <taxon>Alveolata</taxon>
        <taxon>Apicomplexa</taxon>
        <taxon>Conoidasida</taxon>
        <taxon>Coccidia</taxon>
        <taxon>Eucoccidiorida</taxon>
        <taxon>Eimeriorina</taxon>
        <taxon>Cryptosporidiidae</taxon>
        <taxon>Cryptosporidium</taxon>
    </lineage>
</organism>
<feature type="domain" description="Aminoacyl-transfer RNA synthetases class-II family profile" evidence="9">
    <location>
        <begin position="510"/>
        <end position="837"/>
    </location>
</feature>
<gene>
    <name evidence="10" type="ORF">CHUDEA8_4010</name>
    <name evidence="11" type="ORF">GY17_00000844</name>
</gene>
<evidence type="ECO:0000259" key="9">
    <source>
        <dbReference type="PROSITE" id="PS50862"/>
    </source>
</evidence>
<dbReference type="GO" id="GO:0032543">
    <property type="term" value="P:mitochondrial translation"/>
    <property type="evidence" value="ECO:0007669"/>
    <property type="project" value="TreeGrafter"/>
</dbReference>
<name>A0A0S4TKM4_CRYHO</name>
<protein>
    <recommendedName>
        <fullName evidence="3">Histidine--tRNA ligase, cytoplasmic</fullName>
        <ecNumber evidence="2">6.1.1.21</ecNumber>
    </recommendedName>
</protein>
<dbReference type="VEuPathDB" id="CryptoDB:ChTU502y2012_405g0475"/>
<dbReference type="InterPro" id="IPR015807">
    <property type="entry name" value="His-tRNA-ligase"/>
</dbReference>
<dbReference type="NCBIfam" id="TIGR00442">
    <property type="entry name" value="hisS"/>
    <property type="match status" value="1"/>
</dbReference>
<keyword evidence="5" id="KW-0547">Nucleotide-binding</keyword>
<dbReference type="EMBL" id="JTAI01000002">
    <property type="protein sequence ID" value="PPS97957.1"/>
    <property type="molecule type" value="Genomic_DNA"/>
</dbReference>
<dbReference type="VEuPathDB" id="CryptoDB:GY17_00000844"/>
<keyword evidence="7" id="KW-0648">Protein biosynthesis</keyword>
<reference evidence="11 12" key="1">
    <citation type="submission" date="2014-11" db="EMBL/GenBank/DDBJ databases">
        <title>Comparative genomic analysis of Cryptosporidium hominis reveals occurrence of genetic recombination in virulent subtypes.</title>
        <authorList>
            <person name="Guo Y."/>
            <person name="Tang K."/>
            <person name="Frace M."/>
            <person name="Li N."/>
            <person name="Roellig D.M."/>
            <person name="Sammons S."/>
            <person name="Knipe K."/>
            <person name="Rowe L."/>
            <person name="Feng Y."/>
            <person name="Xiao L."/>
        </authorList>
    </citation>
    <scope>NUCLEOTIDE SEQUENCE [LARGE SCALE GENOMIC DNA]</scope>
    <source>
        <strain evidence="11">30976</strain>
    </source>
</reference>
<keyword evidence="6" id="KW-0067">ATP-binding</keyword>
<evidence type="ECO:0000313" key="11">
    <source>
        <dbReference type="EMBL" id="PPS97957.1"/>
    </source>
</evidence>
<dbReference type="InterPro" id="IPR041715">
    <property type="entry name" value="HisRS-like_core"/>
</dbReference>
<dbReference type="GO" id="GO:0003723">
    <property type="term" value="F:RNA binding"/>
    <property type="evidence" value="ECO:0007669"/>
    <property type="project" value="TreeGrafter"/>
</dbReference>
<evidence type="ECO:0000256" key="5">
    <source>
        <dbReference type="ARBA" id="ARBA00022741"/>
    </source>
</evidence>
<accession>A0A0S4TKM4</accession>
<dbReference type="Gene3D" id="3.40.50.800">
    <property type="entry name" value="Anticodon-binding domain"/>
    <property type="match status" value="1"/>
</dbReference>
<comment type="similarity">
    <text evidence="1">Belongs to the class-II aminoacyl-tRNA synthetase family.</text>
</comment>
<dbReference type="OrthoDB" id="1906957at2759"/>
<proteinExistence type="inferred from homology"/>
<dbReference type="Proteomes" id="UP001429100">
    <property type="component" value="Unassembled WGS sequence"/>
</dbReference>
<dbReference type="InterPro" id="IPR004154">
    <property type="entry name" value="Anticodon-bd"/>
</dbReference>
<dbReference type="Proteomes" id="UP000199752">
    <property type="component" value="Chromosome 8"/>
</dbReference>
<evidence type="ECO:0000256" key="8">
    <source>
        <dbReference type="ARBA" id="ARBA00047639"/>
    </source>
</evidence>
<evidence type="ECO:0000256" key="3">
    <source>
        <dbReference type="ARBA" id="ARBA00015302"/>
    </source>
</evidence>
<dbReference type="GO" id="GO:0005524">
    <property type="term" value="F:ATP binding"/>
    <property type="evidence" value="ECO:0007669"/>
    <property type="project" value="UniProtKB-KW"/>
</dbReference>
<evidence type="ECO:0000256" key="7">
    <source>
        <dbReference type="ARBA" id="ARBA00022917"/>
    </source>
</evidence>
<dbReference type="CDD" id="cd00773">
    <property type="entry name" value="HisRS-like_core"/>
    <property type="match status" value="1"/>
</dbReference>
<dbReference type="SUPFAM" id="SSF55681">
    <property type="entry name" value="Class II aaRS and biotin synthetases"/>
    <property type="match status" value="1"/>
</dbReference>
<evidence type="ECO:0000256" key="6">
    <source>
        <dbReference type="ARBA" id="ARBA00022840"/>
    </source>
</evidence>
<dbReference type="HAMAP" id="MF_00127">
    <property type="entry name" value="His_tRNA_synth"/>
    <property type="match status" value="1"/>
</dbReference>
<dbReference type="SUPFAM" id="SSF52954">
    <property type="entry name" value="Class II aaRS ABD-related"/>
    <property type="match status" value="1"/>
</dbReference>
<dbReference type="EC" id="6.1.1.21" evidence="2"/>
<dbReference type="GO" id="GO:0005739">
    <property type="term" value="C:mitochondrion"/>
    <property type="evidence" value="ECO:0007669"/>
    <property type="project" value="TreeGrafter"/>
</dbReference>
<dbReference type="Pfam" id="PF03129">
    <property type="entry name" value="HGTP_anticodon"/>
    <property type="match status" value="1"/>
</dbReference>
<dbReference type="GO" id="GO:0006427">
    <property type="term" value="P:histidyl-tRNA aminoacylation"/>
    <property type="evidence" value="ECO:0007669"/>
    <property type="project" value="InterPro"/>
</dbReference>
<evidence type="ECO:0000256" key="1">
    <source>
        <dbReference type="ARBA" id="ARBA00008226"/>
    </source>
</evidence>
<reference evidence="11 12" key="3">
    <citation type="submission" date="2017-10" db="EMBL/GenBank/DDBJ databases">
        <title>Consistent, comparative and evidence-based genome annotation and re-annotation for the closely-related species, Cryptosporidium parvum, C. hominis and C. tyzzeri.</title>
        <authorList>
            <person name="Baptista R.P."/>
            <person name="Li Y."/>
            <person name="Sateriale A."/>
            <person name="Striepen B."/>
            <person name="Kissinger J.C."/>
        </authorList>
    </citation>
    <scope>NUCLEOTIDE SEQUENCE [LARGE SCALE GENOMIC DNA]</scope>
    <source>
        <strain evidence="11">30976</strain>
    </source>
</reference>
<dbReference type="InterPro" id="IPR036621">
    <property type="entry name" value="Anticodon-bd_dom_sf"/>
</dbReference>
<dbReference type="InterPro" id="IPR045864">
    <property type="entry name" value="aa-tRNA-synth_II/BPL/LPL"/>
</dbReference>
<dbReference type="EMBL" id="LN877954">
    <property type="protein sequence ID" value="CUV07953.1"/>
    <property type="molecule type" value="Genomic_DNA"/>
</dbReference>
<dbReference type="Gene3D" id="3.30.930.10">
    <property type="entry name" value="Bira Bifunctional Protein, Domain 2"/>
    <property type="match status" value="1"/>
</dbReference>
<keyword evidence="4" id="KW-0436">Ligase</keyword>
<evidence type="ECO:0000256" key="4">
    <source>
        <dbReference type="ARBA" id="ARBA00022598"/>
    </source>
</evidence>
<dbReference type="PANTHER" id="PTHR11476">
    <property type="entry name" value="HISTIDYL-TRNA SYNTHETASE"/>
    <property type="match status" value="1"/>
</dbReference>
<dbReference type="FunFam" id="3.30.930.10:FF:000061">
    <property type="entry name" value="Histidine--tRNA ligase, cytoplasmic"/>
    <property type="match status" value="1"/>
</dbReference>
<dbReference type="PROSITE" id="PS50862">
    <property type="entry name" value="AA_TRNA_LIGASE_II"/>
    <property type="match status" value="1"/>
</dbReference>
<keyword evidence="12" id="KW-1185">Reference proteome</keyword>
<dbReference type="PANTHER" id="PTHR11476:SF7">
    <property type="entry name" value="HISTIDINE--TRNA LIGASE"/>
    <property type="match status" value="1"/>
</dbReference>
<dbReference type="InterPro" id="IPR006195">
    <property type="entry name" value="aa-tRNA-synth_II"/>
</dbReference>
<evidence type="ECO:0000256" key="2">
    <source>
        <dbReference type="ARBA" id="ARBA00012815"/>
    </source>
</evidence>
<dbReference type="VEuPathDB" id="CryptoDB:Chro.80461"/>
<evidence type="ECO:0000313" key="12">
    <source>
        <dbReference type="Proteomes" id="UP001429100"/>
    </source>
</evidence>
<dbReference type="FunFam" id="3.40.50.800:FF:000012">
    <property type="entry name" value="Histidine--tRNA ligase, cytoplasmic"/>
    <property type="match status" value="1"/>
</dbReference>
<dbReference type="GO" id="GO:0005829">
    <property type="term" value="C:cytosol"/>
    <property type="evidence" value="ECO:0007669"/>
    <property type="project" value="TreeGrafter"/>
</dbReference>
<reference evidence="10" key="2">
    <citation type="submission" date="2015-08" db="EMBL/GenBank/DDBJ databases">
        <authorList>
            <person name="Babu N.S."/>
            <person name="Beckwith C.J."/>
            <person name="Beseler K.G."/>
            <person name="Brison A."/>
            <person name="Carone J.V."/>
            <person name="Caskin T.P."/>
            <person name="Diamond M."/>
            <person name="Durham M.E."/>
            <person name="Foxe J.M."/>
            <person name="Go M."/>
            <person name="Henderson B.A."/>
            <person name="Jones I.B."/>
            <person name="McGettigan J.A."/>
            <person name="Micheletti S.J."/>
            <person name="Nasrallah M.E."/>
            <person name="Ortiz D."/>
            <person name="Piller C.R."/>
            <person name="Privatt S.R."/>
            <person name="Schneider S.L."/>
            <person name="Sharp S."/>
            <person name="Smith T.C."/>
            <person name="Stanton J.D."/>
            <person name="Ullery H.E."/>
            <person name="Wilson R.J."/>
            <person name="Serrano M.G."/>
            <person name="Buck G."/>
            <person name="Lee V."/>
            <person name="Wang Y."/>
            <person name="Carvalho R."/>
            <person name="Voegtly L."/>
            <person name="Shi R."/>
            <person name="Duckworth R."/>
            <person name="Johnson A."/>
            <person name="Loviza R."/>
            <person name="Walstead R."/>
            <person name="Shah Z."/>
            <person name="Kiflezghi M."/>
            <person name="Wade K."/>
            <person name="Ball S.L."/>
            <person name="Bradley K.W."/>
            <person name="Asai D.J."/>
            <person name="Bowman C.A."/>
            <person name="Russell D.A."/>
            <person name="Pope W.H."/>
            <person name="Jacobs-Sera D."/>
            <person name="Hendrix R.W."/>
            <person name="Hatfull G.F."/>
        </authorList>
    </citation>
    <scope>NUCLEOTIDE SEQUENCE [LARGE SCALE GENOMIC DNA]</scope>
</reference>
<dbReference type="GO" id="GO:0004821">
    <property type="term" value="F:histidine-tRNA ligase activity"/>
    <property type="evidence" value="ECO:0007669"/>
    <property type="project" value="UniProtKB-EC"/>
</dbReference>
<evidence type="ECO:0000313" key="10">
    <source>
        <dbReference type="EMBL" id="CUV07953.1"/>
    </source>
</evidence>